<dbReference type="EMBL" id="FP929072">
    <property type="protein sequence ID" value="CBX91677.1"/>
    <property type="molecule type" value="Genomic_DNA"/>
</dbReference>
<dbReference type="HOGENOM" id="CLU_1204971_0_0_1"/>
<dbReference type="Proteomes" id="UP000002668">
    <property type="component" value="Genome"/>
</dbReference>
<evidence type="ECO:0000256" key="2">
    <source>
        <dbReference type="ARBA" id="ARBA00022771"/>
    </source>
</evidence>
<dbReference type="SUPFAM" id="SSF57850">
    <property type="entry name" value="RING/U-box"/>
    <property type="match status" value="1"/>
</dbReference>
<reference evidence="8" key="1">
    <citation type="journal article" date="2011" name="Nat. Commun.">
        <title>Effector diversification within compartments of the Leptosphaeria maculans genome affected by Repeat-Induced Point mutations.</title>
        <authorList>
            <person name="Rouxel T."/>
            <person name="Grandaubert J."/>
            <person name="Hane J.K."/>
            <person name="Hoede C."/>
            <person name="van de Wouw A.P."/>
            <person name="Couloux A."/>
            <person name="Dominguez V."/>
            <person name="Anthouard V."/>
            <person name="Bally P."/>
            <person name="Bourras S."/>
            <person name="Cozijnsen A.J."/>
            <person name="Ciuffetti L.M."/>
            <person name="Degrave A."/>
            <person name="Dilmaghani A."/>
            <person name="Duret L."/>
            <person name="Fudal I."/>
            <person name="Goodwin S.B."/>
            <person name="Gout L."/>
            <person name="Glaser N."/>
            <person name="Linglin J."/>
            <person name="Kema G.H.J."/>
            <person name="Lapalu N."/>
            <person name="Lawrence C.B."/>
            <person name="May K."/>
            <person name="Meyer M."/>
            <person name="Ollivier B."/>
            <person name="Poulain J."/>
            <person name="Schoch C.L."/>
            <person name="Simon A."/>
            <person name="Spatafora J.W."/>
            <person name="Stachowiak A."/>
            <person name="Turgeon B.G."/>
            <person name="Tyler B.M."/>
            <person name="Vincent D."/>
            <person name="Weissenbach J."/>
            <person name="Amselem J."/>
            <person name="Quesneville H."/>
            <person name="Oliver R.P."/>
            <person name="Wincker P."/>
            <person name="Balesdent M.-H."/>
            <person name="Howlett B.J."/>
        </authorList>
    </citation>
    <scope>NUCLEOTIDE SEQUENCE [LARGE SCALE GENOMIC DNA]</scope>
    <source>
        <strain evidence="8">JN3 / isolate v23.1.3 / race Av1-4-5-6-7-8</strain>
    </source>
</reference>
<proteinExistence type="predicted"/>
<dbReference type="InParanoid" id="E4ZK82"/>
<dbReference type="Pfam" id="PF13639">
    <property type="entry name" value="zf-RING_2"/>
    <property type="match status" value="1"/>
</dbReference>
<sequence>MSSFLPMYDLSARANSRSPRLHHAFHTHFARSVPTLFSPAKSTAQLFVEAAMIRSQTTSQRGTANAHMFLGTLNEAECCICEEESSNTHAPVITPACRHVFGSRFLRSWVLSDNRAHNRCPLCRAMLFDDALPGVGEDARPDSSANRVSEPAWAGERLFKGDGERPLAPHHPPQRPHGMARHGDLISPVAAQRRHEAQNQSEESIRGVAHDCQPARAQGPLPIALRDYLS</sequence>
<keyword evidence="2 4" id="KW-0863">Zinc-finger</keyword>
<accession>E4ZK82</accession>
<organism evidence="8">
    <name type="scientific">Leptosphaeria maculans (strain JN3 / isolate v23.1.3 / race Av1-4-5-6-7-8)</name>
    <name type="common">Blackleg fungus</name>
    <name type="synonym">Phoma lingam</name>
    <dbReference type="NCBI Taxonomy" id="985895"/>
    <lineage>
        <taxon>Eukaryota</taxon>
        <taxon>Fungi</taxon>
        <taxon>Dikarya</taxon>
        <taxon>Ascomycota</taxon>
        <taxon>Pezizomycotina</taxon>
        <taxon>Dothideomycetes</taxon>
        <taxon>Pleosporomycetidae</taxon>
        <taxon>Pleosporales</taxon>
        <taxon>Pleosporineae</taxon>
        <taxon>Leptosphaeriaceae</taxon>
        <taxon>Plenodomus</taxon>
        <taxon>Plenodomus lingam/Leptosphaeria maculans species complex</taxon>
    </lineage>
</organism>
<dbReference type="GO" id="GO:0008270">
    <property type="term" value="F:zinc ion binding"/>
    <property type="evidence" value="ECO:0007669"/>
    <property type="project" value="UniProtKB-KW"/>
</dbReference>
<feature type="domain" description="RING-type" evidence="6">
    <location>
        <begin position="78"/>
        <end position="124"/>
    </location>
</feature>
<dbReference type="eggNOG" id="ENOG502TDA0">
    <property type="taxonomic scope" value="Eukaryota"/>
</dbReference>
<dbReference type="AlphaFoldDB" id="E4ZK82"/>
<dbReference type="Gene3D" id="3.30.40.10">
    <property type="entry name" value="Zinc/RING finger domain, C3HC4 (zinc finger)"/>
    <property type="match status" value="1"/>
</dbReference>
<evidence type="ECO:0000313" key="7">
    <source>
        <dbReference type="EMBL" id="CBX91677.1"/>
    </source>
</evidence>
<evidence type="ECO:0000313" key="8">
    <source>
        <dbReference type="Proteomes" id="UP000002668"/>
    </source>
</evidence>
<evidence type="ECO:0000256" key="5">
    <source>
        <dbReference type="SAM" id="MobiDB-lite"/>
    </source>
</evidence>
<feature type="compositionally biased region" description="Basic and acidic residues" evidence="5">
    <location>
        <begin position="193"/>
        <end position="209"/>
    </location>
</feature>
<evidence type="ECO:0000256" key="1">
    <source>
        <dbReference type="ARBA" id="ARBA00022723"/>
    </source>
</evidence>
<dbReference type="GO" id="GO:0016567">
    <property type="term" value="P:protein ubiquitination"/>
    <property type="evidence" value="ECO:0007669"/>
    <property type="project" value="TreeGrafter"/>
</dbReference>
<dbReference type="GO" id="GO:0061630">
    <property type="term" value="F:ubiquitin protein ligase activity"/>
    <property type="evidence" value="ECO:0007669"/>
    <property type="project" value="TreeGrafter"/>
</dbReference>
<evidence type="ECO:0000256" key="4">
    <source>
        <dbReference type="PROSITE-ProRule" id="PRU00175"/>
    </source>
</evidence>
<dbReference type="OrthoDB" id="3751080at2759"/>
<gene>
    <name evidence="7" type="ORF">LEMA_P071850.1</name>
</gene>
<dbReference type="InterPro" id="IPR001841">
    <property type="entry name" value="Znf_RING"/>
</dbReference>
<dbReference type="PANTHER" id="PTHR45969:SF69">
    <property type="entry name" value="FINGER DOMAIN PROTEIN, PUTATIVE (AFU_ORTHOLOGUE AFUA_3G12190)-RELATED"/>
    <property type="match status" value="1"/>
</dbReference>
<name>E4ZK82_LEPMJ</name>
<dbReference type="PROSITE" id="PS50089">
    <property type="entry name" value="ZF_RING_2"/>
    <property type="match status" value="1"/>
</dbReference>
<evidence type="ECO:0000256" key="3">
    <source>
        <dbReference type="ARBA" id="ARBA00022833"/>
    </source>
</evidence>
<dbReference type="InterPro" id="IPR013083">
    <property type="entry name" value="Znf_RING/FYVE/PHD"/>
</dbReference>
<evidence type="ECO:0000259" key="6">
    <source>
        <dbReference type="PROSITE" id="PS50089"/>
    </source>
</evidence>
<protein>
    <recommendedName>
        <fullName evidence="6">RING-type domain-containing protein</fullName>
    </recommendedName>
</protein>
<dbReference type="STRING" id="985895.E4ZK82"/>
<feature type="region of interest" description="Disordered" evidence="5">
    <location>
        <begin position="160"/>
        <end position="230"/>
    </location>
</feature>
<keyword evidence="8" id="KW-1185">Reference proteome</keyword>
<dbReference type="VEuPathDB" id="FungiDB:LEMA_P071850.1"/>
<keyword evidence="1" id="KW-0479">Metal-binding</keyword>
<keyword evidence="3" id="KW-0862">Zinc</keyword>
<dbReference type="PANTHER" id="PTHR45969">
    <property type="entry name" value="RING ZINC FINGER PROTEIN-RELATED"/>
    <property type="match status" value="1"/>
</dbReference>